<dbReference type="PANTHER" id="PTHR30308:SF2">
    <property type="entry name" value="SSRA-BINDING PROTEIN"/>
    <property type="match status" value="1"/>
</dbReference>
<comment type="similarity">
    <text evidence="3">Belongs to the SmpB family.</text>
</comment>
<dbReference type="AlphaFoldDB" id="A0A1G2HSR6"/>
<organism evidence="4 5">
    <name type="scientific">Candidatus Staskawiczbacteria bacterium RIFCSPHIGHO2_01_FULL_41_41</name>
    <dbReference type="NCBI Taxonomy" id="1802203"/>
    <lineage>
        <taxon>Bacteria</taxon>
        <taxon>Candidatus Staskawicziibacteriota</taxon>
    </lineage>
</organism>
<dbReference type="NCBIfam" id="NF003843">
    <property type="entry name" value="PRK05422.1"/>
    <property type="match status" value="1"/>
</dbReference>
<comment type="function">
    <text evidence="3">Required for rescue of stalled ribosomes mediated by trans-translation. Binds to transfer-messenger RNA (tmRNA), required for stable association of tmRNA with ribosomes. tmRNA and SmpB together mimic tRNA shape, replacing the anticodon stem-loop with SmpB. tmRNA is encoded by the ssrA gene; the 2 termini fold to resemble tRNA(Ala) and it encodes a 'tag peptide', a short internal open reading frame. During trans-translation Ala-aminoacylated tmRNA acts like a tRNA, entering the A-site of stalled ribosomes, displacing the stalled mRNA. The ribosome then switches to translate the ORF on the tmRNA; the nascent peptide is terminated with the 'tag peptide' encoded by the tmRNA and targeted for degradation. The ribosome is freed to recommence translation, which seems to be the essential function of trans-translation.</text>
</comment>
<dbReference type="InterPro" id="IPR020081">
    <property type="entry name" value="SsrA-bd_prot_CS"/>
</dbReference>
<dbReference type="NCBIfam" id="TIGR00086">
    <property type="entry name" value="smpB"/>
    <property type="match status" value="1"/>
</dbReference>
<keyword evidence="1 3" id="KW-0963">Cytoplasm</keyword>
<comment type="subcellular location">
    <subcellularLocation>
        <location evidence="3">Cytoplasm</location>
    </subcellularLocation>
    <text evidence="3">The tmRNA-SmpB complex associates with stalled 70S ribosomes.</text>
</comment>
<keyword evidence="2 3" id="KW-0694">RNA-binding</keyword>
<dbReference type="Proteomes" id="UP000178774">
    <property type="component" value="Unassembled WGS sequence"/>
</dbReference>
<sequence>MKIYSENKKATYDYEILEKYEAGLVLTGQEVKSIKTGHINLAGSYVVMSTRNASRSDADGQGFGAFLIGAKVPPYQPKNAPVDYNPEQQRRLLLNKKEIDYLAGRANEKGFSLIPLKVYENNGRIKLEFGVARGKKKFDKKEKIKKRDVERDISREFK</sequence>
<dbReference type="PROSITE" id="PS01317">
    <property type="entry name" value="SSRP"/>
    <property type="match status" value="1"/>
</dbReference>
<dbReference type="HAMAP" id="MF_00023">
    <property type="entry name" value="SmpB"/>
    <property type="match status" value="1"/>
</dbReference>
<evidence type="ECO:0000313" key="5">
    <source>
        <dbReference type="Proteomes" id="UP000178774"/>
    </source>
</evidence>
<dbReference type="GO" id="GO:0070930">
    <property type="term" value="P:trans-translation-dependent protein tagging"/>
    <property type="evidence" value="ECO:0007669"/>
    <property type="project" value="TreeGrafter"/>
</dbReference>
<dbReference type="GO" id="GO:0005829">
    <property type="term" value="C:cytosol"/>
    <property type="evidence" value="ECO:0007669"/>
    <property type="project" value="TreeGrafter"/>
</dbReference>
<dbReference type="Gene3D" id="2.40.280.10">
    <property type="match status" value="1"/>
</dbReference>
<comment type="caution">
    <text evidence="4">The sequence shown here is derived from an EMBL/GenBank/DDBJ whole genome shotgun (WGS) entry which is preliminary data.</text>
</comment>
<dbReference type="InterPro" id="IPR023620">
    <property type="entry name" value="SmpB"/>
</dbReference>
<evidence type="ECO:0000313" key="4">
    <source>
        <dbReference type="EMBL" id="OGZ65260.1"/>
    </source>
</evidence>
<evidence type="ECO:0000256" key="1">
    <source>
        <dbReference type="ARBA" id="ARBA00022490"/>
    </source>
</evidence>
<proteinExistence type="inferred from homology"/>
<dbReference type="EMBL" id="MHOP01000025">
    <property type="protein sequence ID" value="OGZ65260.1"/>
    <property type="molecule type" value="Genomic_DNA"/>
</dbReference>
<evidence type="ECO:0000256" key="2">
    <source>
        <dbReference type="ARBA" id="ARBA00022884"/>
    </source>
</evidence>
<gene>
    <name evidence="3" type="primary">smpB</name>
    <name evidence="4" type="ORF">A2822_03875</name>
</gene>
<dbReference type="GO" id="GO:0070929">
    <property type="term" value="P:trans-translation"/>
    <property type="evidence" value="ECO:0007669"/>
    <property type="project" value="UniProtKB-UniRule"/>
</dbReference>
<name>A0A1G2HSR6_9BACT</name>
<dbReference type="CDD" id="cd09294">
    <property type="entry name" value="SmpB"/>
    <property type="match status" value="1"/>
</dbReference>
<dbReference type="InterPro" id="IPR000037">
    <property type="entry name" value="SsrA-bd_prot"/>
</dbReference>
<reference evidence="4 5" key="1">
    <citation type="journal article" date="2016" name="Nat. Commun.">
        <title>Thousands of microbial genomes shed light on interconnected biogeochemical processes in an aquifer system.</title>
        <authorList>
            <person name="Anantharaman K."/>
            <person name="Brown C.T."/>
            <person name="Hug L.A."/>
            <person name="Sharon I."/>
            <person name="Castelle C.J."/>
            <person name="Probst A.J."/>
            <person name="Thomas B.C."/>
            <person name="Singh A."/>
            <person name="Wilkins M.J."/>
            <person name="Karaoz U."/>
            <person name="Brodie E.L."/>
            <person name="Williams K.H."/>
            <person name="Hubbard S.S."/>
            <person name="Banfield J.F."/>
        </authorList>
    </citation>
    <scope>NUCLEOTIDE SEQUENCE [LARGE SCALE GENOMIC DNA]</scope>
</reference>
<evidence type="ECO:0000256" key="3">
    <source>
        <dbReference type="HAMAP-Rule" id="MF_00023"/>
    </source>
</evidence>
<dbReference type="GO" id="GO:0003723">
    <property type="term" value="F:RNA binding"/>
    <property type="evidence" value="ECO:0007669"/>
    <property type="project" value="UniProtKB-UniRule"/>
</dbReference>
<protein>
    <recommendedName>
        <fullName evidence="3">SsrA-binding protein</fullName>
    </recommendedName>
    <alternativeName>
        <fullName evidence="3">Small protein B</fullName>
    </alternativeName>
</protein>
<dbReference type="PANTHER" id="PTHR30308">
    <property type="entry name" value="TMRNA-BINDING COMPONENT OF TRANS-TRANSLATION TAGGING COMPLEX"/>
    <property type="match status" value="1"/>
</dbReference>
<dbReference type="SUPFAM" id="SSF74982">
    <property type="entry name" value="Small protein B (SmpB)"/>
    <property type="match status" value="1"/>
</dbReference>
<accession>A0A1G2HSR6</accession>
<dbReference type="Pfam" id="PF01668">
    <property type="entry name" value="SmpB"/>
    <property type="match status" value="1"/>
</dbReference>